<gene>
    <name evidence="2" type="ORF">NDU88_008726</name>
</gene>
<evidence type="ECO:0000256" key="1">
    <source>
        <dbReference type="SAM" id="MobiDB-lite"/>
    </source>
</evidence>
<dbReference type="AlphaFoldDB" id="A0AAV7QPE8"/>
<proteinExistence type="predicted"/>
<feature type="region of interest" description="Disordered" evidence="1">
    <location>
        <begin position="37"/>
        <end position="71"/>
    </location>
</feature>
<dbReference type="Proteomes" id="UP001066276">
    <property type="component" value="Chromosome 6"/>
</dbReference>
<dbReference type="EMBL" id="JANPWB010000010">
    <property type="protein sequence ID" value="KAJ1142401.1"/>
    <property type="molecule type" value="Genomic_DNA"/>
</dbReference>
<comment type="caution">
    <text evidence="2">The sequence shown here is derived from an EMBL/GenBank/DDBJ whole genome shotgun (WGS) entry which is preliminary data.</text>
</comment>
<organism evidence="2 3">
    <name type="scientific">Pleurodeles waltl</name>
    <name type="common">Iberian ribbed newt</name>
    <dbReference type="NCBI Taxonomy" id="8319"/>
    <lineage>
        <taxon>Eukaryota</taxon>
        <taxon>Metazoa</taxon>
        <taxon>Chordata</taxon>
        <taxon>Craniata</taxon>
        <taxon>Vertebrata</taxon>
        <taxon>Euteleostomi</taxon>
        <taxon>Amphibia</taxon>
        <taxon>Batrachia</taxon>
        <taxon>Caudata</taxon>
        <taxon>Salamandroidea</taxon>
        <taxon>Salamandridae</taxon>
        <taxon>Pleurodelinae</taxon>
        <taxon>Pleurodeles</taxon>
    </lineage>
</organism>
<keyword evidence="3" id="KW-1185">Reference proteome</keyword>
<sequence length="71" mass="7928">MWSGPGLGWRQCRDHCVELMRPCAAQRPELVATAIEHQRSLRRAGGANSDPEVQPSDTDPREGTEACRRVQ</sequence>
<name>A0AAV7QPE8_PLEWA</name>
<evidence type="ECO:0000313" key="3">
    <source>
        <dbReference type="Proteomes" id="UP001066276"/>
    </source>
</evidence>
<reference evidence="2" key="1">
    <citation type="journal article" date="2022" name="bioRxiv">
        <title>Sequencing and chromosome-scale assembly of the giantPleurodeles waltlgenome.</title>
        <authorList>
            <person name="Brown T."/>
            <person name="Elewa A."/>
            <person name="Iarovenko S."/>
            <person name="Subramanian E."/>
            <person name="Araus A.J."/>
            <person name="Petzold A."/>
            <person name="Susuki M."/>
            <person name="Suzuki K.-i.T."/>
            <person name="Hayashi T."/>
            <person name="Toyoda A."/>
            <person name="Oliveira C."/>
            <person name="Osipova E."/>
            <person name="Leigh N.D."/>
            <person name="Simon A."/>
            <person name="Yun M.H."/>
        </authorList>
    </citation>
    <scope>NUCLEOTIDE SEQUENCE</scope>
    <source>
        <strain evidence="2">20211129_DDA</strain>
        <tissue evidence="2">Liver</tissue>
    </source>
</reference>
<protein>
    <submittedName>
        <fullName evidence="2">Uncharacterized protein</fullName>
    </submittedName>
</protein>
<feature type="compositionally biased region" description="Basic and acidic residues" evidence="1">
    <location>
        <begin position="58"/>
        <end position="71"/>
    </location>
</feature>
<accession>A0AAV7QPE8</accession>
<evidence type="ECO:0000313" key="2">
    <source>
        <dbReference type="EMBL" id="KAJ1142401.1"/>
    </source>
</evidence>